<protein>
    <submittedName>
        <fullName evidence="1">Uncharacterized protein</fullName>
    </submittedName>
</protein>
<dbReference type="EMBL" id="JAGGJU010000012">
    <property type="protein sequence ID" value="MBP1852675.1"/>
    <property type="molecule type" value="Genomic_DNA"/>
</dbReference>
<proteinExistence type="predicted"/>
<evidence type="ECO:0000313" key="2">
    <source>
        <dbReference type="Proteomes" id="UP000759443"/>
    </source>
</evidence>
<keyword evidence="2" id="KW-1185">Reference proteome</keyword>
<name>A0ABS4E3Y8_9HYPH</name>
<accession>A0ABS4E3Y8</accession>
<gene>
    <name evidence="1" type="ORF">J2Z17_004133</name>
</gene>
<sequence length="107" mass="11875">MKGLAAKLIRRRRWKALALLVFRGTRSDGRSSTRETAMTNKRETIKQLIKTMQASAEEITAILDLASNDIEEHGQNCAIGGLCGLDQHLEEVAAMLSAARSIHRMKI</sequence>
<dbReference type="Proteomes" id="UP000759443">
    <property type="component" value="Unassembled WGS sequence"/>
</dbReference>
<reference evidence="1 2" key="1">
    <citation type="submission" date="2021-03" db="EMBL/GenBank/DDBJ databases">
        <title>Genomic Encyclopedia of Type Strains, Phase IV (KMG-IV): sequencing the most valuable type-strain genomes for metagenomic binning, comparative biology and taxonomic classification.</title>
        <authorList>
            <person name="Goeker M."/>
        </authorList>
    </citation>
    <scope>NUCLEOTIDE SEQUENCE [LARGE SCALE GENOMIC DNA]</scope>
    <source>
        <strain evidence="1 2">DSM 21600</strain>
    </source>
</reference>
<comment type="caution">
    <text evidence="1">The sequence shown here is derived from an EMBL/GenBank/DDBJ whole genome shotgun (WGS) entry which is preliminary data.</text>
</comment>
<evidence type="ECO:0000313" key="1">
    <source>
        <dbReference type="EMBL" id="MBP1852675.1"/>
    </source>
</evidence>
<organism evidence="1 2">
    <name type="scientific">Rhizobium halophytocola</name>
    <dbReference type="NCBI Taxonomy" id="735519"/>
    <lineage>
        <taxon>Bacteria</taxon>
        <taxon>Pseudomonadati</taxon>
        <taxon>Pseudomonadota</taxon>
        <taxon>Alphaproteobacteria</taxon>
        <taxon>Hyphomicrobiales</taxon>
        <taxon>Rhizobiaceae</taxon>
        <taxon>Rhizobium/Agrobacterium group</taxon>
        <taxon>Rhizobium</taxon>
    </lineage>
</organism>